<evidence type="ECO:0000313" key="6">
    <source>
        <dbReference type="EMBL" id="OSM06822.1"/>
    </source>
</evidence>
<feature type="signal peptide" evidence="5">
    <location>
        <begin position="1"/>
        <end position="27"/>
    </location>
</feature>
<proteinExistence type="inferred from homology"/>
<dbReference type="EMBL" id="LVJN01000015">
    <property type="protein sequence ID" value="OSM06822.1"/>
    <property type="molecule type" value="Genomic_DNA"/>
</dbReference>
<organism evidence="6 7">
    <name type="scientific">Magnetofaba australis IT-1</name>
    <dbReference type="NCBI Taxonomy" id="1434232"/>
    <lineage>
        <taxon>Bacteria</taxon>
        <taxon>Pseudomonadati</taxon>
        <taxon>Pseudomonadota</taxon>
        <taxon>Magnetococcia</taxon>
        <taxon>Magnetococcales</taxon>
        <taxon>Magnetococcaceae</taxon>
        <taxon>Magnetofaba</taxon>
    </lineage>
</organism>
<dbReference type="AlphaFoldDB" id="A0A1Y2K814"/>
<comment type="similarity">
    <text evidence="1">Belongs to the bacterial solute-binding protein ModA family.</text>
</comment>
<name>A0A1Y2K814_9PROT</name>
<dbReference type="Gene3D" id="3.40.190.10">
    <property type="entry name" value="Periplasmic binding protein-like II"/>
    <property type="match status" value="2"/>
</dbReference>
<dbReference type="GO" id="GO:0015689">
    <property type="term" value="P:molybdate ion transport"/>
    <property type="evidence" value="ECO:0007669"/>
    <property type="project" value="InterPro"/>
</dbReference>
<dbReference type="STRING" id="1434232.MAIT1_00307"/>
<gene>
    <name evidence="6" type="ORF">MAIT1_00307</name>
</gene>
<dbReference type="InterPro" id="IPR050682">
    <property type="entry name" value="ModA/WtpA"/>
</dbReference>
<dbReference type="GO" id="GO:0030973">
    <property type="term" value="F:molybdate ion binding"/>
    <property type="evidence" value="ECO:0007669"/>
    <property type="project" value="TreeGrafter"/>
</dbReference>
<dbReference type="Proteomes" id="UP000194003">
    <property type="component" value="Unassembled WGS sequence"/>
</dbReference>
<keyword evidence="4" id="KW-0500">Molybdenum</keyword>
<dbReference type="GO" id="GO:0046872">
    <property type="term" value="F:metal ion binding"/>
    <property type="evidence" value="ECO:0007669"/>
    <property type="project" value="UniProtKB-KW"/>
</dbReference>
<keyword evidence="2 4" id="KW-0479">Metal-binding</keyword>
<dbReference type="PANTHER" id="PTHR30632:SF0">
    <property type="entry name" value="SULFATE-BINDING PROTEIN"/>
    <property type="match status" value="1"/>
</dbReference>
<keyword evidence="3 5" id="KW-0732">Signal</keyword>
<protein>
    <submittedName>
        <fullName evidence="6">Putative molybdenum ABC transporter periplasmic molybdate-binding protein</fullName>
    </submittedName>
</protein>
<evidence type="ECO:0000256" key="1">
    <source>
        <dbReference type="ARBA" id="ARBA00009175"/>
    </source>
</evidence>
<accession>A0A1Y2K814</accession>
<dbReference type="InterPro" id="IPR005950">
    <property type="entry name" value="ModA"/>
</dbReference>
<comment type="caution">
    <text evidence="6">The sequence shown here is derived from an EMBL/GenBank/DDBJ whole genome shotgun (WGS) entry which is preliminary data.</text>
</comment>
<evidence type="ECO:0000256" key="4">
    <source>
        <dbReference type="PIRSR" id="PIRSR004846-1"/>
    </source>
</evidence>
<feature type="chain" id="PRO_5012802087" evidence="5">
    <location>
        <begin position="28"/>
        <end position="263"/>
    </location>
</feature>
<dbReference type="PANTHER" id="PTHR30632">
    <property type="entry name" value="MOLYBDATE-BINDING PERIPLASMIC PROTEIN"/>
    <property type="match status" value="1"/>
</dbReference>
<feature type="binding site" evidence="4">
    <location>
        <position position="66"/>
    </location>
    <ligand>
        <name>molybdate</name>
        <dbReference type="ChEBI" id="CHEBI:36264"/>
    </ligand>
</feature>
<sequence length="263" mass="29080">MMKLSKKAFTAMALATALFGSAAQAVAETPSLLVYCGITMIKPMMEIGRVLESRENVKMVFTQGGSQDLYMSLKKSHEGDLYLPGSASYRQRNMKDGLLGEAVDIGYNQAAIMVQKGNPYNVKADVNELLRDDLSVVICNPESGSIGRETKKILDKAGIYDRVFEQATYLTTASRTLNDAMKKGDADLIINWRATGYFEENKPFLDVIDLPPAVAKPKKLVLSLLTFSRHPDLARKFMTLAASEEGQAIFRKYGFLDNKAKVD</sequence>
<evidence type="ECO:0000313" key="7">
    <source>
        <dbReference type="Proteomes" id="UP000194003"/>
    </source>
</evidence>
<reference evidence="6 7" key="1">
    <citation type="journal article" date="2016" name="BMC Genomics">
        <title>Combined genomic and structural analyses of a cultured magnetotactic bacterium reveals its niche adaptation to a dynamic environment.</title>
        <authorList>
            <person name="Araujo A.C."/>
            <person name="Morillo V."/>
            <person name="Cypriano J."/>
            <person name="Teixeira L.C."/>
            <person name="Leao P."/>
            <person name="Lyra S."/>
            <person name="Almeida L.G."/>
            <person name="Bazylinski D.A."/>
            <person name="Vasconcellos A.T."/>
            <person name="Abreu F."/>
            <person name="Lins U."/>
        </authorList>
    </citation>
    <scope>NUCLEOTIDE SEQUENCE [LARGE SCALE GENOMIC DNA]</scope>
    <source>
        <strain evidence="6 7">IT-1</strain>
    </source>
</reference>
<evidence type="ECO:0000256" key="3">
    <source>
        <dbReference type="ARBA" id="ARBA00022729"/>
    </source>
</evidence>
<dbReference type="Pfam" id="PF13531">
    <property type="entry name" value="SBP_bac_11"/>
    <property type="match status" value="1"/>
</dbReference>
<dbReference type="SUPFAM" id="SSF53850">
    <property type="entry name" value="Periplasmic binding protein-like II"/>
    <property type="match status" value="1"/>
</dbReference>
<dbReference type="PIRSF" id="PIRSF004846">
    <property type="entry name" value="ModA"/>
    <property type="match status" value="1"/>
</dbReference>
<keyword evidence="7" id="KW-1185">Reference proteome</keyword>
<evidence type="ECO:0000256" key="2">
    <source>
        <dbReference type="ARBA" id="ARBA00022723"/>
    </source>
</evidence>
<evidence type="ECO:0000256" key="5">
    <source>
        <dbReference type="SAM" id="SignalP"/>
    </source>
</evidence>